<keyword evidence="1" id="KW-1133">Transmembrane helix</keyword>
<evidence type="ECO:0000313" key="3">
    <source>
        <dbReference type="EMBL" id="CAA9542403.1"/>
    </source>
</evidence>
<organism evidence="3">
    <name type="scientific">uncultured Thermomicrobiales bacterium</name>
    <dbReference type="NCBI Taxonomy" id="1645740"/>
    <lineage>
        <taxon>Bacteria</taxon>
        <taxon>Pseudomonadati</taxon>
        <taxon>Thermomicrobiota</taxon>
        <taxon>Thermomicrobia</taxon>
        <taxon>Thermomicrobiales</taxon>
        <taxon>environmental samples</taxon>
    </lineage>
</organism>
<evidence type="ECO:0000256" key="2">
    <source>
        <dbReference type="SAM" id="SignalP"/>
    </source>
</evidence>
<keyword evidence="1" id="KW-0472">Membrane</keyword>
<feature type="signal peptide" evidence="2">
    <location>
        <begin position="1"/>
        <end position="26"/>
    </location>
</feature>
<name>A0A6J4U9C1_9BACT</name>
<feature type="chain" id="PRO_5027089914" description="YtkA-like domain-containing protein" evidence="2">
    <location>
        <begin position="27"/>
        <end position="179"/>
    </location>
</feature>
<feature type="transmembrane region" description="Helical" evidence="1">
    <location>
        <begin position="143"/>
        <end position="164"/>
    </location>
</feature>
<protein>
    <recommendedName>
        <fullName evidence="4">YtkA-like domain-containing protein</fullName>
    </recommendedName>
</protein>
<accession>A0A6J4U9C1</accession>
<keyword evidence="2" id="KW-0732">Signal</keyword>
<gene>
    <name evidence="3" type="ORF">AVDCRST_MAG59-950</name>
</gene>
<sequence>MGNRSLAAPLAALLTLVWLAPAAAHAPEAHHVVMQAGPYPVEVGFSEWPPLAERSLDITFTPEGGIEGKTATLTMVGPEGTDFQNSGPLGRHPRQRDRWGLDLIALPAEGTWTMEVEVEGPEGAGTATVGPIEVGPRPGPPAAAAYLVGVLPLVAVVGLVVAGWRRVRPAETSDARSWA</sequence>
<reference evidence="3" key="1">
    <citation type="submission" date="2020-02" db="EMBL/GenBank/DDBJ databases">
        <authorList>
            <person name="Meier V. D."/>
        </authorList>
    </citation>
    <scope>NUCLEOTIDE SEQUENCE</scope>
    <source>
        <strain evidence="3">AVDCRST_MAG59</strain>
    </source>
</reference>
<dbReference type="EMBL" id="CADCWF010000053">
    <property type="protein sequence ID" value="CAA9542403.1"/>
    <property type="molecule type" value="Genomic_DNA"/>
</dbReference>
<evidence type="ECO:0008006" key="4">
    <source>
        <dbReference type="Google" id="ProtNLM"/>
    </source>
</evidence>
<proteinExistence type="predicted"/>
<keyword evidence="1" id="KW-0812">Transmembrane</keyword>
<dbReference type="AlphaFoldDB" id="A0A6J4U9C1"/>
<evidence type="ECO:0000256" key="1">
    <source>
        <dbReference type="SAM" id="Phobius"/>
    </source>
</evidence>